<dbReference type="AlphaFoldDB" id="A0A2G8T051"/>
<dbReference type="Pfam" id="PF01041">
    <property type="entry name" value="DegT_DnrJ_EryC1"/>
    <property type="match status" value="1"/>
</dbReference>
<dbReference type="Proteomes" id="UP000228593">
    <property type="component" value="Unassembled WGS sequence"/>
</dbReference>
<sequence length="431" mass="46739">MDTHEKQPVNRAVHHPAGVGGAAAPGLALAAPPVRPEYPAAHAPVKPVLSFASFLTRGAPPVPSILDVGNAKLVTSGRIAIALALREMKVGPGDCVLVPAFHCASMIEPVTWAGAIPVFYRIKADTSVDLDDVAAKIDGNVKVIMVTNYFGFPQDLSGIRAFCDSRGLLMLEDCAHCFLGQQQGRPVGSYGDYAIASSMKFYPIYEGGMLLSARHSLAPVALHSGGIGFEAKAALNALEDSFQYGRLGLVKALLWLPLASKDLLWRSIKARKITTTQSMVPGSSEGGFSFDPAWLDKRSSLFSRWMLKLVSRSRMGALRRQNYLKFAAALAGLPGCRPLFATLPEGVFPWVFPLITDHPQTVFHTLKSQGVPIIRFGEYLWPGVDATVCVNSVELSRCVMSFSCHQELRGKELDWMIIKIKDALLSHRSPS</sequence>
<dbReference type="GO" id="GO:0008483">
    <property type="term" value="F:transaminase activity"/>
    <property type="evidence" value="ECO:0007669"/>
    <property type="project" value="TreeGrafter"/>
</dbReference>
<dbReference type="InterPro" id="IPR000653">
    <property type="entry name" value="DegT/StrS_aminotransferase"/>
</dbReference>
<dbReference type="EMBL" id="PDOB01000019">
    <property type="protein sequence ID" value="PIL39404.1"/>
    <property type="molecule type" value="Genomic_DNA"/>
</dbReference>
<comment type="similarity">
    <text evidence="1">Belongs to the DegT/DnrJ/EryC1 family.</text>
</comment>
<protein>
    <submittedName>
        <fullName evidence="2">Uncharacterized protein</fullName>
    </submittedName>
</protein>
<proteinExistence type="inferred from homology"/>
<organism evidence="2 3">
    <name type="scientific">Massilia psychrophila</name>
    <dbReference type="NCBI Taxonomy" id="1603353"/>
    <lineage>
        <taxon>Bacteria</taxon>
        <taxon>Pseudomonadati</taxon>
        <taxon>Pseudomonadota</taxon>
        <taxon>Betaproteobacteria</taxon>
        <taxon>Burkholderiales</taxon>
        <taxon>Oxalobacteraceae</taxon>
        <taxon>Telluria group</taxon>
        <taxon>Massilia</taxon>
    </lineage>
</organism>
<gene>
    <name evidence="2" type="ORF">CR103_13050</name>
</gene>
<evidence type="ECO:0000256" key="1">
    <source>
        <dbReference type="RuleBase" id="RU004508"/>
    </source>
</evidence>
<dbReference type="OrthoDB" id="9777744at2"/>
<keyword evidence="1" id="KW-0663">Pyridoxal phosphate</keyword>
<dbReference type="SUPFAM" id="SSF53383">
    <property type="entry name" value="PLP-dependent transferases"/>
    <property type="match status" value="1"/>
</dbReference>
<dbReference type="Gene3D" id="3.40.640.10">
    <property type="entry name" value="Type I PLP-dependent aspartate aminotransferase-like (Major domain)"/>
    <property type="match status" value="1"/>
</dbReference>
<reference evidence="2 3" key="1">
    <citation type="submission" date="2017-10" db="EMBL/GenBank/DDBJ databases">
        <title>Massilia psychrophilum sp. nov., a novel purple-pigmented bacterium isolated from Tianshan glacier, Xinjiang Municipality, China.</title>
        <authorList>
            <person name="Wang H."/>
        </authorList>
    </citation>
    <scope>NUCLEOTIDE SEQUENCE [LARGE SCALE GENOMIC DNA]</scope>
    <source>
        <strain evidence="2 3">JCM 30813</strain>
    </source>
</reference>
<keyword evidence="3" id="KW-1185">Reference proteome</keyword>
<evidence type="ECO:0000313" key="3">
    <source>
        <dbReference type="Proteomes" id="UP000228593"/>
    </source>
</evidence>
<name>A0A2G8T051_9BURK</name>
<dbReference type="GO" id="GO:0030170">
    <property type="term" value="F:pyridoxal phosphate binding"/>
    <property type="evidence" value="ECO:0007669"/>
    <property type="project" value="TreeGrafter"/>
</dbReference>
<accession>A0A2G8T051</accession>
<dbReference type="PANTHER" id="PTHR30244:SF42">
    <property type="entry name" value="UDP-2-ACETAMIDO-2-DEOXY-3-OXO-D-GLUCURONATE AMINOTRANSFERASE"/>
    <property type="match status" value="1"/>
</dbReference>
<dbReference type="InterPro" id="IPR015421">
    <property type="entry name" value="PyrdxlP-dep_Trfase_major"/>
</dbReference>
<dbReference type="GO" id="GO:0000271">
    <property type="term" value="P:polysaccharide biosynthetic process"/>
    <property type="evidence" value="ECO:0007669"/>
    <property type="project" value="TreeGrafter"/>
</dbReference>
<dbReference type="RefSeq" id="WP_099916427.1">
    <property type="nucleotide sequence ID" value="NZ_BMHS01000024.1"/>
</dbReference>
<dbReference type="InterPro" id="IPR015424">
    <property type="entry name" value="PyrdxlP-dep_Trfase"/>
</dbReference>
<evidence type="ECO:0000313" key="2">
    <source>
        <dbReference type="EMBL" id="PIL39404.1"/>
    </source>
</evidence>
<comment type="caution">
    <text evidence="2">The sequence shown here is derived from an EMBL/GenBank/DDBJ whole genome shotgun (WGS) entry which is preliminary data.</text>
</comment>
<dbReference type="PANTHER" id="PTHR30244">
    <property type="entry name" value="TRANSAMINASE"/>
    <property type="match status" value="1"/>
</dbReference>